<dbReference type="Proteomes" id="UP000799539">
    <property type="component" value="Unassembled WGS sequence"/>
</dbReference>
<sequence length="59" mass="6573">MRWHVKDGLNALRARAELPVTAQEIGTRLDVVRCTESKSTTLLNTFIITSAKGICSSRR</sequence>
<gene>
    <name evidence="1" type="ORF">CERZMDRAFT_90402</name>
</gene>
<evidence type="ECO:0000313" key="2">
    <source>
        <dbReference type="Proteomes" id="UP000799539"/>
    </source>
</evidence>
<reference evidence="1" key="1">
    <citation type="journal article" date="2020" name="Stud. Mycol.">
        <title>101 Dothideomycetes genomes: a test case for predicting lifestyles and emergence of pathogens.</title>
        <authorList>
            <person name="Haridas S."/>
            <person name="Albert R."/>
            <person name="Binder M."/>
            <person name="Bloem J."/>
            <person name="Labutti K."/>
            <person name="Salamov A."/>
            <person name="Andreopoulos B."/>
            <person name="Baker S."/>
            <person name="Barry K."/>
            <person name="Bills G."/>
            <person name="Bluhm B."/>
            <person name="Cannon C."/>
            <person name="Castanera R."/>
            <person name="Culley D."/>
            <person name="Daum C."/>
            <person name="Ezra D."/>
            <person name="Gonzalez J."/>
            <person name="Henrissat B."/>
            <person name="Kuo A."/>
            <person name="Liang C."/>
            <person name="Lipzen A."/>
            <person name="Lutzoni F."/>
            <person name="Magnuson J."/>
            <person name="Mondo S."/>
            <person name="Nolan M."/>
            <person name="Ohm R."/>
            <person name="Pangilinan J."/>
            <person name="Park H.-J."/>
            <person name="Ramirez L."/>
            <person name="Alfaro M."/>
            <person name="Sun H."/>
            <person name="Tritt A."/>
            <person name="Yoshinaga Y."/>
            <person name="Zwiers L.-H."/>
            <person name="Turgeon B."/>
            <person name="Goodwin S."/>
            <person name="Spatafora J."/>
            <person name="Crous P."/>
            <person name="Grigoriev I."/>
        </authorList>
    </citation>
    <scope>NUCLEOTIDE SEQUENCE</scope>
    <source>
        <strain evidence="1">SCOH1-5</strain>
    </source>
</reference>
<accession>A0A6A6FKJ1</accession>
<evidence type="ECO:0000313" key="1">
    <source>
        <dbReference type="EMBL" id="KAF2214009.1"/>
    </source>
</evidence>
<proteinExistence type="predicted"/>
<dbReference type="AlphaFoldDB" id="A0A6A6FKJ1"/>
<dbReference type="EMBL" id="ML992669">
    <property type="protein sequence ID" value="KAF2214009.1"/>
    <property type="molecule type" value="Genomic_DNA"/>
</dbReference>
<name>A0A6A6FKJ1_9PEZI</name>
<protein>
    <submittedName>
        <fullName evidence="1">Uncharacterized protein</fullName>
    </submittedName>
</protein>
<keyword evidence="2" id="KW-1185">Reference proteome</keyword>
<organism evidence="1 2">
    <name type="scientific">Cercospora zeae-maydis SCOH1-5</name>
    <dbReference type="NCBI Taxonomy" id="717836"/>
    <lineage>
        <taxon>Eukaryota</taxon>
        <taxon>Fungi</taxon>
        <taxon>Dikarya</taxon>
        <taxon>Ascomycota</taxon>
        <taxon>Pezizomycotina</taxon>
        <taxon>Dothideomycetes</taxon>
        <taxon>Dothideomycetidae</taxon>
        <taxon>Mycosphaerellales</taxon>
        <taxon>Mycosphaerellaceae</taxon>
        <taxon>Cercospora</taxon>
    </lineage>
</organism>